<dbReference type="InterPro" id="IPR026888">
    <property type="entry name" value="AcetylCoA_hyd_C"/>
</dbReference>
<dbReference type="AlphaFoldDB" id="A0A1I1UGT8"/>
<evidence type="ECO:0000313" key="6">
    <source>
        <dbReference type="Proteomes" id="UP000199474"/>
    </source>
</evidence>
<dbReference type="GO" id="GO:0006083">
    <property type="term" value="P:acetate metabolic process"/>
    <property type="evidence" value="ECO:0007669"/>
    <property type="project" value="InterPro"/>
</dbReference>
<dbReference type="Gene3D" id="3.40.1080.20">
    <property type="entry name" value="Acetyl-CoA hydrolase/transferase C-terminal domain"/>
    <property type="match status" value="1"/>
</dbReference>
<dbReference type="InterPro" id="IPR037171">
    <property type="entry name" value="NagB/RpiA_transferase-like"/>
</dbReference>
<gene>
    <name evidence="5" type="ORF">SAMN05216238_103203</name>
</gene>
<dbReference type="SUPFAM" id="SSF100950">
    <property type="entry name" value="NagB/RpiA/CoA transferase-like"/>
    <property type="match status" value="2"/>
</dbReference>
<dbReference type="InterPro" id="IPR003702">
    <property type="entry name" value="ActCoA_hydro_N"/>
</dbReference>
<evidence type="ECO:0000259" key="4">
    <source>
        <dbReference type="Pfam" id="PF13336"/>
    </source>
</evidence>
<keyword evidence="5" id="KW-0378">Hydrolase</keyword>
<evidence type="ECO:0000256" key="2">
    <source>
        <dbReference type="ARBA" id="ARBA00022679"/>
    </source>
</evidence>
<dbReference type="InterPro" id="IPR038460">
    <property type="entry name" value="AcetylCoA_hyd_C_sf"/>
</dbReference>
<dbReference type="Proteomes" id="UP000199474">
    <property type="component" value="Unassembled WGS sequence"/>
</dbReference>
<evidence type="ECO:0000256" key="1">
    <source>
        <dbReference type="ARBA" id="ARBA00009632"/>
    </source>
</evidence>
<feature type="domain" description="Acetyl-CoA hydrolase/transferase C-terminal" evidence="4">
    <location>
        <begin position="268"/>
        <end position="420"/>
    </location>
</feature>
<keyword evidence="6" id="KW-1185">Reference proteome</keyword>
<proteinExistence type="inferred from homology"/>
<sequence length="427" mass="47112">MNSAQLYKQKLRTKEEAVEYIKPETDIITPILAAEPRELVKQLTLHDGLRGNRLFQMLSSHEVIDSDPEKLKVISMFMGAPERSAFKAGKIDLLPNNFSDIPKILRQTARRPVVMTVVSPMDEDGYFSLGTNADHTSALIPHAETVLLEVNENMPRTFGENQVHISDVTAVIENKQPIPEAPAVHAQSEKDKLIGDEVAELIGNGDTLQIGFGSIPSAIIDNLKHYRNLSIHTEMVPEKVMSLYESGVVTNENNPFQKGKMTATFAFGSRKLYDFMHENEALYMLPVNKTNHIGHLQHATNLVTVNAGVEVDFLGQVNAEMVGGTYWSSTGGQSDFQVASRLSEGGRGVICLHAAAKSDTVSKIVPALSPGTPVTTSKNDVDYIITEYGVARLRGKTIRERTKALIDIAHPKFRDELTFAAKEMGYL</sequence>
<comment type="similarity">
    <text evidence="1">Belongs to the acetyl-CoA hydrolase/transferase family.</text>
</comment>
<dbReference type="EMBL" id="FOMR01000003">
    <property type="protein sequence ID" value="SFD69815.1"/>
    <property type="molecule type" value="Genomic_DNA"/>
</dbReference>
<reference evidence="6" key="1">
    <citation type="submission" date="2016-10" db="EMBL/GenBank/DDBJ databases">
        <authorList>
            <person name="Varghese N."/>
            <person name="Submissions S."/>
        </authorList>
    </citation>
    <scope>NUCLEOTIDE SEQUENCE [LARGE SCALE GENOMIC DNA]</scope>
    <source>
        <strain evidence="6">DSM 22530</strain>
    </source>
</reference>
<dbReference type="Pfam" id="PF13336">
    <property type="entry name" value="AcetylCoA_hyd_C"/>
    <property type="match status" value="1"/>
</dbReference>
<dbReference type="OrthoDB" id="9801795at2"/>
<dbReference type="PANTHER" id="PTHR21432">
    <property type="entry name" value="ACETYL-COA HYDROLASE-RELATED"/>
    <property type="match status" value="1"/>
</dbReference>
<feature type="domain" description="Acetyl-CoA hydrolase/transferase N-terminal" evidence="3">
    <location>
        <begin position="35"/>
        <end position="178"/>
    </location>
</feature>
<organism evidence="5 6">
    <name type="scientific">Lentibacillus persicus</name>
    <dbReference type="NCBI Taxonomy" id="640948"/>
    <lineage>
        <taxon>Bacteria</taxon>
        <taxon>Bacillati</taxon>
        <taxon>Bacillota</taxon>
        <taxon>Bacilli</taxon>
        <taxon>Bacillales</taxon>
        <taxon>Bacillaceae</taxon>
        <taxon>Lentibacillus</taxon>
    </lineage>
</organism>
<protein>
    <submittedName>
        <fullName evidence="5">Acyl-CoA hydrolase</fullName>
    </submittedName>
</protein>
<dbReference type="PANTHER" id="PTHR21432:SF20">
    <property type="entry name" value="ACETYL-COA HYDROLASE"/>
    <property type="match status" value="1"/>
</dbReference>
<dbReference type="GO" id="GO:0016787">
    <property type="term" value="F:hydrolase activity"/>
    <property type="evidence" value="ECO:0007669"/>
    <property type="project" value="UniProtKB-KW"/>
</dbReference>
<dbReference type="STRING" id="640948.SAMN05216238_103203"/>
<dbReference type="InterPro" id="IPR046433">
    <property type="entry name" value="ActCoA_hydro"/>
</dbReference>
<name>A0A1I1UGT8_9BACI</name>
<dbReference type="Pfam" id="PF02550">
    <property type="entry name" value="AcetylCoA_hydro"/>
    <property type="match status" value="1"/>
</dbReference>
<evidence type="ECO:0000313" key="5">
    <source>
        <dbReference type="EMBL" id="SFD69815.1"/>
    </source>
</evidence>
<dbReference type="Gene3D" id="3.30.750.70">
    <property type="entry name" value="4-hydroxybutyrate coenzyme like domains"/>
    <property type="match status" value="1"/>
</dbReference>
<evidence type="ECO:0000259" key="3">
    <source>
        <dbReference type="Pfam" id="PF02550"/>
    </source>
</evidence>
<dbReference type="Gene3D" id="3.40.1080.10">
    <property type="entry name" value="Glutaconate Coenzyme A-transferase"/>
    <property type="match status" value="1"/>
</dbReference>
<accession>A0A1I1UGT8</accession>
<dbReference type="GO" id="GO:0008775">
    <property type="term" value="F:acetate CoA-transferase activity"/>
    <property type="evidence" value="ECO:0007669"/>
    <property type="project" value="InterPro"/>
</dbReference>
<keyword evidence="2" id="KW-0808">Transferase</keyword>
<dbReference type="RefSeq" id="WP_090082720.1">
    <property type="nucleotide sequence ID" value="NZ_FOMR01000003.1"/>
</dbReference>